<dbReference type="PANTHER" id="PTHR24074">
    <property type="entry name" value="CO-CHAPERONE PROTEIN DJLA"/>
    <property type="match status" value="1"/>
</dbReference>
<feature type="compositionally biased region" description="Basic residues" evidence="1">
    <location>
        <begin position="375"/>
        <end position="385"/>
    </location>
</feature>
<name>A0AAD4CK37_ASPNN</name>
<dbReference type="PROSITE" id="PS00636">
    <property type="entry name" value="DNAJ_1"/>
    <property type="match status" value="1"/>
</dbReference>
<feature type="compositionally biased region" description="Polar residues" evidence="1">
    <location>
        <begin position="580"/>
        <end position="591"/>
    </location>
</feature>
<feature type="compositionally biased region" description="Polar residues" evidence="1">
    <location>
        <begin position="93"/>
        <end position="127"/>
    </location>
</feature>
<feature type="compositionally biased region" description="Acidic residues" evidence="1">
    <location>
        <begin position="792"/>
        <end position="808"/>
    </location>
</feature>
<feature type="region of interest" description="Disordered" evidence="1">
    <location>
        <begin position="463"/>
        <end position="655"/>
    </location>
</feature>
<dbReference type="Proteomes" id="UP001194746">
    <property type="component" value="Unassembled WGS sequence"/>
</dbReference>
<reference evidence="3" key="2">
    <citation type="submission" date="2020-02" db="EMBL/GenBank/DDBJ databases">
        <authorList>
            <person name="Gilchrist C.L.M."/>
            <person name="Chooi Y.-H."/>
        </authorList>
    </citation>
    <scope>NUCLEOTIDE SEQUENCE</scope>
    <source>
        <strain evidence="3">MST-FP2251</strain>
    </source>
</reference>
<feature type="compositionally biased region" description="Polar residues" evidence="1">
    <location>
        <begin position="535"/>
        <end position="545"/>
    </location>
</feature>
<dbReference type="AlphaFoldDB" id="A0AAD4CK37"/>
<evidence type="ECO:0000256" key="1">
    <source>
        <dbReference type="SAM" id="MobiDB-lite"/>
    </source>
</evidence>
<gene>
    <name evidence="3" type="ORF">FE257_010551</name>
</gene>
<dbReference type="Gene3D" id="1.10.287.110">
    <property type="entry name" value="DnaJ domain"/>
    <property type="match status" value="1"/>
</dbReference>
<dbReference type="PROSITE" id="PS50076">
    <property type="entry name" value="DNAJ_2"/>
    <property type="match status" value="1"/>
</dbReference>
<keyword evidence="4" id="KW-1185">Reference proteome</keyword>
<evidence type="ECO:0000313" key="4">
    <source>
        <dbReference type="Proteomes" id="UP001194746"/>
    </source>
</evidence>
<sequence length="864" mass="94409">MVKADVRRDYYADLDLTPSAEIEDIKKQFRKLALKYHPDRNPGKELEFNPKFQAIQAANEILSDPQHRLKYDTDRLRAGYGKLYGPSKPRKPPTNNFASTASTRPPTSKQHPSTRPQSFHNGPSSGAQRYASYARAAPKQSWEKTQEDGQTRADAYRGFQEMKGGAVPGAWAQFDPRTGRSGHPGAMPRSNAGQSARPKSAYEYFKTSPKPATPEPSARAQPSKKKQGFAPRAAGGDEPMAASTSSYTNARPRTANHFGAHPSPTARKAAAGFANRTEKPSTPDLDRKSSKYASTGGEKTYLSNEWASRSPGMRKSPSSPKSRPRTNPPSPTPPERGRHHSASPKFKTDLGRNYDSTSSSDLSDDDIHPAYKPKVVPKSRLHPHQKYADFHTRQSPTPRNGDNDDSAGSSSRTEGPSKKTPQASEHTEDSRRTFTFRSSSQDNLHQPFSAETWGGFKFFAASKGQTQSAEALNGRGRTSDHATGGRSAHPSSTSAHDSYSESTSQQKPGAFPEAKFQLGDWTEKFKDMWWAMPNTDGSQHESGPNAQRPRSPRKPTRSTTKARPVPKSATVATEDEEARTTLNGDNASTAAQAGDDGEAMDLDDDIPATKPAEPAAGTTDSAKDQSKTNGQPRSRPASSGHGKGESTGTPSKLFNLKDLGSTAPFVYPSNGGIDDLQDIHASLPFESRTKVPRNTLRDIRPRELVCPNPPKRPQPPQLVPVAVGSSQLALPRAAWDRYVAEMNAYMREWNSFNRCILRHFNARQEAIETGMAANWIGAVGDSARLRVNGGDGDYEDDSKEGDGNDSDDNMVAGSGKGGYSAYLRGLEEDAKVEKHWEVAREMHRECILKLGGLREWILNGGKLI</sequence>
<reference evidence="3" key="1">
    <citation type="journal article" date="2019" name="Beilstein J. Org. Chem.">
        <title>Nanangenines: drimane sesquiterpenoids as the dominant metabolite cohort of a novel Australian fungus, Aspergillus nanangensis.</title>
        <authorList>
            <person name="Lacey H.J."/>
            <person name="Gilchrist C.L.M."/>
            <person name="Crombie A."/>
            <person name="Kalaitzis J.A."/>
            <person name="Vuong D."/>
            <person name="Rutledge P.J."/>
            <person name="Turner P."/>
            <person name="Pitt J.I."/>
            <person name="Lacey E."/>
            <person name="Chooi Y.H."/>
            <person name="Piggott A.M."/>
        </authorList>
    </citation>
    <scope>NUCLEOTIDE SEQUENCE</scope>
    <source>
        <strain evidence="3">MST-FP2251</strain>
    </source>
</reference>
<feature type="compositionally biased region" description="Acidic residues" evidence="1">
    <location>
        <begin position="595"/>
        <end position="606"/>
    </location>
</feature>
<feature type="domain" description="J" evidence="2">
    <location>
        <begin position="9"/>
        <end position="75"/>
    </location>
</feature>
<evidence type="ECO:0000313" key="3">
    <source>
        <dbReference type="EMBL" id="KAF9887057.1"/>
    </source>
</evidence>
<dbReference type="InterPro" id="IPR036869">
    <property type="entry name" value="J_dom_sf"/>
</dbReference>
<feature type="compositionally biased region" description="Basic and acidic residues" evidence="1">
    <location>
        <begin position="276"/>
        <end position="289"/>
    </location>
</feature>
<dbReference type="PRINTS" id="PR00625">
    <property type="entry name" value="JDOMAIN"/>
</dbReference>
<protein>
    <recommendedName>
        <fullName evidence="2">J domain-containing protein</fullName>
    </recommendedName>
</protein>
<evidence type="ECO:0000259" key="2">
    <source>
        <dbReference type="PROSITE" id="PS50076"/>
    </source>
</evidence>
<organism evidence="3 4">
    <name type="scientific">Aspergillus nanangensis</name>
    <dbReference type="NCBI Taxonomy" id="2582783"/>
    <lineage>
        <taxon>Eukaryota</taxon>
        <taxon>Fungi</taxon>
        <taxon>Dikarya</taxon>
        <taxon>Ascomycota</taxon>
        <taxon>Pezizomycotina</taxon>
        <taxon>Eurotiomycetes</taxon>
        <taxon>Eurotiomycetidae</taxon>
        <taxon>Eurotiales</taxon>
        <taxon>Aspergillaceae</taxon>
        <taxon>Aspergillus</taxon>
        <taxon>Aspergillus subgen. Circumdati</taxon>
    </lineage>
</organism>
<dbReference type="FunFam" id="1.10.287.110:FF:000096">
    <property type="entry name" value="DnaJ domain protein"/>
    <property type="match status" value="1"/>
</dbReference>
<comment type="caution">
    <text evidence="3">The sequence shown here is derived from an EMBL/GenBank/DDBJ whole genome shotgun (WGS) entry which is preliminary data.</text>
</comment>
<feature type="region of interest" description="Disordered" evidence="1">
    <location>
        <begin position="79"/>
        <end position="448"/>
    </location>
</feature>
<dbReference type="InterPro" id="IPR050817">
    <property type="entry name" value="DjlA_DnaK_co-chaperone"/>
</dbReference>
<feature type="compositionally biased region" description="Low complexity" evidence="1">
    <location>
        <begin position="308"/>
        <end position="321"/>
    </location>
</feature>
<dbReference type="SUPFAM" id="SSF46565">
    <property type="entry name" value="Chaperone J-domain"/>
    <property type="match status" value="1"/>
</dbReference>
<dbReference type="SMART" id="SM00271">
    <property type="entry name" value="DnaJ"/>
    <property type="match status" value="1"/>
</dbReference>
<proteinExistence type="predicted"/>
<dbReference type="InterPro" id="IPR018253">
    <property type="entry name" value="DnaJ_domain_CS"/>
</dbReference>
<accession>A0AAD4CK37</accession>
<dbReference type="InterPro" id="IPR001623">
    <property type="entry name" value="DnaJ_domain"/>
</dbReference>
<feature type="compositionally biased region" description="Polar residues" evidence="1">
    <location>
        <begin position="489"/>
        <end position="507"/>
    </location>
</feature>
<feature type="region of interest" description="Disordered" evidence="1">
    <location>
        <begin position="788"/>
        <end position="813"/>
    </location>
</feature>
<dbReference type="CDD" id="cd06257">
    <property type="entry name" value="DnaJ"/>
    <property type="match status" value="1"/>
</dbReference>
<feature type="compositionally biased region" description="Polar residues" evidence="1">
    <location>
        <begin position="242"/>
        <end position="251"/>
    </location>
</feature>
<dbReference type="Pfam" id="PF00226">
    <property type="entry name" value="DnaJ"/>
    <property type="match status" value="1"/>
</dbReference>
<dbReference type="EMBL" id="VCAU01000067">
    <property type="protein sequence ID" value="KAF9887057.1"/>
    <property type="molecule type" value="Genomic_DNA"/>
</dbReference>
<feature type="compositionally biased region" description="Basic and acidic residues" evidence="1">
    <location>
        <begin position="141"/>
        <end position="155"/>
    </location>
</feature>